<name>A0A4P6JRE8_KTERU</name>
<feature type="transmembrane region" description="Helical" evidence="1">
    <location>
        <begin position="67"/>
        <end position="89"/>
    </location>
</feature>
<dbReference type="PANTHER" id="PTHR37305:SF1">
    <property type="entry name" value="MEMBRANE PROTEIN"/>
    <property type="match status" value="1"/>
</dbReference>
<protein>
    <recommendedName>
        <fullName evidence="4">ABC transporter permease</fullName>
    </recommendedName>
</protein>
<dbReference type="PANTHER" id="PTHR37305">
    <property type="entry name" value="INTEGRAL MEMBRANE PROTEIN-RELATED"/>
    <property type="match status" value="1"/>
</dbReference>
<feature type="transmembrane region" description="Helical" evidence="1">
    <location>
        <begin position="110"/>
        <end position="140"/>
    </location>
</feature>
<dbReference type="RefSeq" id="WP_129888433.1">
    <property type="nucleotide sequence ID" value="NZ_CP035758.1"/>
</dbReference>
<keyword evidence="3" id="KW-1185">Reference proteome</keyword>
<dbReference type="Proteomes" id="UP000290365">
    <property type="component" value="Chromosome"/>
</dbReference>
<dbReference type="AlphaFoldDB" id="A0A4P6JRE8"/>
<accession>A0A4P6JRE8</accession>
<evidence type="ECO:0008006" key="4">
    <source>
        <dbReference type="Google" id="ProtNLM"/>
    </source>
</evidence>
<organism evidence="2 3">
    <name type="scientific">Ktedonosporobacter rubrisoli</name>
    <dbReference type="NCBI Taxonomy" id="2509675"/>
    <lineage>
        <taxon>Bacteria</taxon>
        <taxon>Bacillati</taxon>
        <taxon>Chloroflexota</taxon>
        <taxon>Ktedonobacteria</taxon>
        <taxon>Ktedonobacterales</taxon>
        <taxon>Ktedonosporobacteraceae</taxon>
        <taxon>Ktedonosporobacter</taxon>
    </lineage>
</organism>
<feature type="transmembrane region" description="Helical" evidence="1">
    <location>
        <begin position="181"/>
        <end position="200"/>
    </location>
</feature>
<proteinExistence type="predicted"/>
<dbReference type="GO" id="GO:0140359">
    <property type="term" value="F:ABC-type transporter activity"/>
    <property type="evidence" value="ECO:0007669"/>
    <property type="project" value="InterPro"/>
</dbReference>
<keyword evidence="1" id="KW-0812">Transmembrane</keyword>
<gene>
    <name evidence="2" type="ORF">EPA93_15785</name>
</gene>
<dbReference type="EMBL" id="CP035758">
    <property type="protein sequence ID" value="QBD77376.1"/>
    <property type="molecule type" value="Genomic_DNA"/>
</dbReference>
<sequence length="246" mass="26527">MILKEVLQARWKVLIFAFLALVASAGNIAIYQYHKYLQASGNAAAPLFQELTHDPVKNYSAFVWGSWFATNGPLILLLFAAVLGGGLIAEEARTGTIFFLLSKPISRERILLAKYMVGTGLLLAVSVMSSLILALAGLALAEPLDVLTLLIATGLLWLVALVPLGLALFFSILFSDTLRSVVFSLLVTAALILVTLFLSHGGVWSMDYAWKASLAIDFPFVASIICLVAALLPLLAALLAFRKKAY</sequence>
<evidence type="ECO:0000313" key="2">
    <source>
        <dbReference type="EMBL" id="QBD77376.1"/>
    </source>
</evidence>
<dbReference type="OrthoDB" id="9800309at2"/>
<feature type="transmembrane region" description="Helical" evidence="1">
    <location>
        <begin position="146"/>
        <end position="174"/>
    </location>
</feature>
<keyword evidence="1" id="KW-1133">Transmembrane helix</keyword>
<dbReference type="Pfam" id="PF12679">
    <property type="entry name" value="ABC2_membrane_2"/>
    <property type="match status" value="1"/>
</dbReference>
<reference evidence="2 3" key="1">
    <citation type="submission" date="2019-01" db="EMBL/GenBank/DDBJ databases">
        <title>Ktedonosporobacter rubrisoli SCAWS-G2.</title>
        <authorList>
            <person name="Huang Y."/>
            <person name="Yan B."/>
        </authorList>
    </citation>
    <scope>NUCLEOTIDE SEQUENCE [LARGE SCALE GENOMIC DNA]</scope>
    <source>
        <strain evidence="2 3">SCAWS-G2</strain>
    </source>
</reference>
<dbReference type="KEGG" id="kbs:EPA93_15785"/>
<evidence type="ECO:0000256" key="1">
    <source>
        <dbReference type="SAM" id="Phobius"/>
    </source>
</evidence>
<feature type="transmembrane region" description="Helical" evidence="1">
    <location>
        <begin position="220"/>
        <end position="241"/>
    </location>
</feature>
<dbReference type="GO" id="GO:0005886">
    <property type="term" value="C:plasma membrane"/>
    <property type="evidence" value="ECO:0007669"/>
    <property type="project" value="UniProtKB-SubCell"/>
</dbReference>
<evidence type="ECO:0000313" key="3">
    <source>
        <dbReference type="Proteomes" id="UP000290365"/>
    </source>
</evidence>
<keyword evidence="1" id="KW-0472">Membrane</keyword>